<dbReference type="STRING" id="5601.A0A0D2DVA8"/>
<evidence type="ECO:0000259" key="7">
    <source>
        <dbReference type="Pfam" id="PF01494"/>
    </source>
</evidence>
<dbReference type="PRINTS" id="PR00420">
    <property type="entry name" value="RNGMNOXGNASE"/>
</dbReference>
<name>A0A0D2DVA8_9EURO</name>
<keyword evidence="9" id="KW-1185">Reference proteome</keyword>
<evidence type="ECO:0000256" key="3">
    <source>
        <dbReference type="ARBA" id="ARBA00022630"/>
    </source>
</evidence>
<proteinExistence type="inferred from homology"/>
<dbReference type="PANTHER" id="PTHR13789:SF315">
    <property type="entry name" value="FAD-DEPENDENT MONOOXYGENASE MDPD"/>
    <property type="match status" value="1"/>
</dbReference>
<keyword evidence="6" id="KW-0503">Monooxygenase</keyword>
<dbReference type="Pfam" id="PF01494">
    <property type="entry name" value="FAD_binding_3"/>
    <property type="match status" value="1"/>
</dbReference>
<dbReference type="AlphaFoldDB" id="A0A0D2DVA8"/>
<dbReference type="PANTHER" id="PTHR13789">
    <property type="entry name" value="MONOOXYGENASE"/>
    <property type="match status" value="1"/>
</dbReference>
<feature type="domain" description="FAD-binding" evidence="7">
    <location>
        <begin position="5"/>
        <end position="171"/>
    </location>
</feature>
<dbReference type="Gene3D" id="3.50.50.60">
    <property type="entry name" value="FAD/NAD(P)-binding domain"/>
    <property type="match status" value="1"/>
</dbReference>
<protein>
    <recommendedName>
        <fullName evidence="7">FAD-binding domain-containing protein</fullName>
    </recommendedName>
</protein>
<evidence type="ECO:0000256" key="5">
    <source>
        <dbReference type="ARBA" id="ARBA00023002"/>
    </source>
</evidence>
<keyword evidence="3" id="KW-0285">Flavoprotein</keyword>
<evidence type="ECO:0000256" key="2">
    <source>
        <dbReference type="ARBA" id="ARBA00007992"/>
    </source>
</evidence>
<evidence type="ECO:0000256" key="1">
    <source>
        <dbReference type="ARBA" id="ARBA00001974"/>
    </source>
</evidence>
<gene>
    <name evidence="8" type="ORF">PV04_08236</name>
</gene>
<dbReference type="EMBL" id="KN846960">
    <property type="protein sequence ID" value="KIW66027.1"/>
    <property type="molecule type" value="Genomic_DNA"/>
</dbReference>
<evidence type="ECO:0000313" key="9">
    <source>
        <dbReference type="Proteomes" id="UP000054266"/>
    </source>
</evidence>
<sequence length="510" mass="57453">MTSLRVGIVGAGIGGLAAAIAISRSGCSVTILEQGADIGEIGAGIQLHPNVSRLMIRWGVDKIIDNDLVEPESINTWDYVNEELRLIARTDPKEMKKKAGFPWWVVRRDHLYTGLAQSVSEHGAKLIINARVEKIDDSSSPIKVSTSSGQIYEFDLLVGADGLKSTVRQYLYPGLMPYAPNKLCAYRGILPFSLLYKEIPEATLYVGNRLDTWVGSKGYVLLYPTSGGKELNVVTAAESKDYVTKMEDIDIQDFYGLYADFHPFIQKVLRLVKYTKRWPLLQTPRMPSWSNKHKNIVMLGDAVHAMQNHMAQGAGTAIEDGAFLGQVISEIVRGVITVPEAVTLFEQRRMPKAWIKQQLSFHSGAMYCLTRPEDRENRNKAGRFEVARWEHNPARQEPSHIEYRSWIVSRCAETVKSLWYYDAEADADNAVLEYLMNRGKVDDFTQMSENLRDKWTSIATGNGVDGTWAEPEVDYLHMKNSLYKSNGASRDGIREYGLHEEEYNRFGKGL</sequence>
<comment type="cofactor">
    <cofactor evidence="1">
        <name>FAD</name>
        <dbReference type="ChEBI" id="CHEBI:57692"/>
    </cofactor>
</comment>
<dbReference type="GO" id="GO:0004497">
    <property type="term" value="F:monooxygenase activity"/>
    <property type="evidence" value="ECO:0007669"/>
    <property type="project" value="UniProtKB-KW"/>
</dbReference>
<keyword evidence="4" id="KW-0274">FAD</keyword>
<evidence type="ECO:0000256" key="4">
    <source>
        <dbReference type="ARBA" id="ARBA00022827"/>
    </source>
</evidence>
<dbReference type="Proteomes" id="UP000054266">
    <property type="component" value="Unassembled WGS sequence"/>
</dbReference>
<evidence type="ECO:0000313" key="8">
    <source>
        <dbReference type="EMBL" id="KIW66027.1"/>
    </source>
</evidence>
<accession>A0A0D2DVA8</accession>
<dbReference type="SUPFAM" id="SSF51905">
    <property type="entry name" value="FAD/NAD(P)-binding domain"/>
    <property type="match status" value="1"/>
</dbReference>
<reference evidence="8 9" key="1">
    <citation type="submission" date="2015-01" db="EMBL/GenBank/DDBJ databases">
        <title>The Genome Sequence of Capronia semiimmersa CBS27337.</title>
        <authorList>
            <consortium name="The Broad Institute Genomics Platform"/>
            <person name="Cuomo C."/>
            <person name="de Hoog S."/>
            <person name="Gorbushina A."/>
            <person name="Stielow B."/>
            <person name="Teixiera M."/>
            <person name="Abouelleil A."/>
            <person name="Chapman S.B."/>
            <person name="Priest M."/>
            <person name="Young S.K."/>
            <person name="Wortman J."/>
            <person name="Nusbaum C."/>
            <person name="Birren B."/>
        </authorList>
    </citation>
    <scope>NUCLEOTIDE SEQUENCE [LARGE SCALE GENOMIC DNA]</scope>
    <source>
        <strain evidence="8 9">CBS 27337</strain>
    </source>
</reference>
<dbReference type="SUPFAM" id="SSF54373">
    <property type="entry name" value="FAD-linked reductases, C-terminal domain"/>
    <property type="match status" value="1"/>
</dbReference>
<dbReference type="InterPro" id="IPR050493">
    <property type="entry name" value="FAD-dep_Monooxygenase_BioMet"/>
</dbReference>
<organism evidence="8 9">
    <name type="scientific">Phialophora macrospora</name>
    <dbReference type="NCBI Taxonomy" id="1851006"/>
    <lineage>
        <taxon>Eukaryota</taxon>
        <taxon>Fungi</taxon>
        <taxon>Dikarya</taxon>
        <taxon>Ascomycota</taxon>
        <taxon>Pezizomycotina</taxon>
        <taxon>Eurotiomycetes</taxon>
        <taxon>Chaetothyriomycetidae</taxon>
        <taxon>Chaetothyriales</taxon>
        <taxon>Herpotrichiellaceae</taxon>
        <taxon>Phialophora</taxon>
    </lineage>
</organism>
<comment type="similarity">
    <text evidence="2">Belongs to the paxM FAD-dependent monooxygenase family.</text>
</comment>
<dbReference type="GO" id="GO:0071949">
    <property type="term" value="F:FAD binding"/>
    <property type="evidence" value="ECO:0007669"/>
    <property type="project" value="InterPro"/>
</dbReference>
<keyword evidence="5" id="KW-0560">Oxidoreductase</keyword>
<dbReference type="HOGENOM" id="CLU_009665_19_3_1"/>
<dbReference type="InterPro" id="IPR036188">
    <property type="entry name" value="FAD/NAD-bd_sf"/>
</dbReference>
<evidence type="ECO:0000256" key="6">
    <source>
        <dbReference type="ARBA" id="ARBA00023033"/>
    </source>
</evidence>
<dbReference type="InterPro" id="IPR002938">
    <property type="entry name" value="FAD-bd"/>
</dbReference>